<sequence length="120" mass="13236">MPSITITSTLLITLFTMSACSSKPVDVHSDSHRYKVNEKKNMKYIADAYSDYQSYKTHKAMAVTIDSAGRAALGYSFDCTTTQSAKRIALENCEKSRQKSKATSACTLFAVGNKVLHINK</sequence>
<reference evidence="1" key="1">
    <citation type="submission" date="2020-01" db="EMBL/GenBank/DDBJ databases">
        <authorList>
            <person name="Meier V. D."/>
            <person name="Meier V D."/>
        </authorList>
    </citation>
    <scope>NUCLEOTIDE SEQUENCE</scope>
    <source>
        <strain evidence="1">HLG_WM_MAG_01</strain>
    </source>
</reference>
<evidence type="ECO:0000313" key="1">
    <source>
        <dbReference type="EMBL" id="CAA6803640.1"/>
    </source>
</evidence>
<proteinExistence type="predicted"/>
<accession>A0A6S6S254</accession>
<dbReference type="AlphaFoldDB" id="A0A6S6S254"/>
<dbReference type="EMBL" id="CACVAS010000030">
    <property type="protein sequence ID" value="CAA6803640.1"/>
    <property type="molecule type" value="Genomic_DNA"/>
</dbReference>
<gene>
    <name evidence="1" type="ORF">HELGO_WM2819</name>
</gene>
<organism evidence="1">
    <name type="scientific">uncultured Sulfurovum sp</name>
    <dbReference type="NCBI Taxonomy" id="269237"/>
    <lineage>
        <taxon>Bacteria</taxon>
        <taxon>Pseudomonadati</taxon>
        <taxon>Campylobacterota</taxon>
        <taxon>Epsilonproteobacteria</taxon>
        <taxon>Campylobacterales</taxon>
        <taxon>Sulfurovaceae</taxon>
        <taxon>Sulfurovum</taxon>
        <taxon>environmental samples</taxon>
    </lineage>
</organism>
<evidence type="ECO:0008006" key="2">
    <source>
        <dbReference type="Google" id="ProtNLM"/>
    </source>
</evidence>
<name>A0A6S6S254_9BACT</name>
<protein>
    <recommendedName>
        <fullName evidence="2">DUF4189 domain-containing protein</fullName>
    </recommendedName>
</protein>